<dbReference type="Pfam" id="PF14990">
    <property type="entry name" value="DUF4516"/>
    <property type="match status" value="1"/>
</dbReference>
<evidence type="ECO:0000313" key="1">
    <source>
        <dbReference type="EMBL" id="KNC99111.1"/>
    </source>
</evidence>
<gene>
    <name evidence="1" type="ORF">SPPG_09272</name>
</gene>
<accession>A0A0L0HDM6</accession>
<dbReference type="GeneID" id="27692397"/>
<organism evidence="1 2">
    <name type="scientific">Spizellomyces punctatus (strain DAOM BR117)</name>
    <dbReference type="NCBI Taxonomy" id="645134"/>
    <lineage>
        <taxon>Eukaryota</taxon>
        <taxon>Fungi</taxon>
        <taxon>Fungi incertae sedis</taxon>
        <taxon>Chytridiomycota</taxon>
        <taxon>Chytridiomycota incertae sedis</taxon>
        <taxon>Chytridiomycetes</taxon>
        <taxon>Spizellomycetales</taxon>
        <taxon>Spizellomycetaceae</taxon>
        <taxon>Spizellomyces</taxon>
    </lineage>
</organism>
<dbReference type="VEuPathDB" id="FungiDB:SPPG_09272"/>
<dbReference type="InterPro" id="IPR027858">
    <property type="entry name" value="BRAWNIN"/>
</dbReference>
<dbReference type="EMBL" id="KQ257458">
    <property type="protein sequence ID" value="KNC99111.1"/>
    <property type="molecule type" value="Genomic_DNA"/>
</dbReference>
<protein>
    <submittedName>
        <fullName evidence="1">Uncharacterized protein</fullName>
    </submittedName>
</protein>
<sequence>MAYNVSKTLTFLALVGGMMAGSTAVHRWLKPDMSIPDLLGDQPRQSVKQPPK</sequence>
<evidence type="ECO:0000313" key="2">
    <source>
        <dbReference type="Proteomes" id="UP000053201"/>
    </source>
</evidence>
<proteinExistence type="predicted"/>
<keyword evidence="2" id="KW-1185">Reference proteome</keyword>
<dbReference type="InParanoid" id="A0A0L0HDM6"/>
<dbReference type="OrthoDB" id="2101116at2759"/>
<dbReference type="GO" id="GO:0005739">
    <property type="term" value="C:mitochondrion"/>
    <property type="evidence" value="ECO:0007669"/>
    <property type="project" value="GOC"/>
</dbReference>
<name>A0A0L0HDM6_SPIPD</name>
<dbReference type="GO" id="GO:0034551">
    <property type="term" value="P:mitochondrial respiratory chain complex III assembly"/>
    <property type="evidence" value="ECO:0007669"/>
    <property type="project" value="InterPro"/>
</dbReference>
<dbReference type="Proteomes" id="UP000053201">
    <property type="component" value="Unassembled WGS sequence"/>
</dbReference>
<dbReference type="AlphaFoldDB" id="A0A0L0HDM6"/>
<reference evidence="1 2" key="1">
    <citation type="submission" date="2009-08" db="EMBL/GenBank/DDBJ databases">
        <title>The Genome Sequence of Spizellomyces punctatus strain DAOM BR117.</title>
        <authorList>
            <consortium name="The Broad Institute Genome Sequencing Platform"/>
            <person name="Russ C."/>
            <person name="Cuomo C."/>
            <person name="Shea T."/>
            <person name="Young S.K."/>
            <person name="Zeng Q."/>
            <person name="Koehrsen M."/>
            <person name="Haas B."/>
            <person name="Borodovsky M."/>
            <person name="Guigo R."/>
            <person name="Alvarado L."/>
            <person name="Berlin A."/>
            <person name="Bochicchio J."/>
            <person name="Borenstein D."/>
            <person name="Chapman S."/>
            <person name="Chen Z."/>
            <person name="Engels R."/>
            <person name="Freedman E."/>
            <person name="Gellesch M."/>
            <person name="Goldberg J."/>
            <person name="Griggs A."/>
            <person name="Gujja S."/>
            <person name="Heiman D."/>
            <person name="Hepburn T."/>
            <person name="Howarth C."/>
            <person name="Jen D."/>
            <person name="Larson L."/>
            <person name="Lewis B."/>
            <person name="Mehta T."/>
            <person name="Park D."/>
            <person name="Pearson M."/>
            <person name="Roberts A."/>
            <person name="Saif S."/>
            <person name="Shenoy N."/>
            <person name="Sisk P."/>
            <person name="Stolte C."/>
            <person name="Sykes S."/>
            <person name="Thomson T."/>
            <person name="Walk T."/>
            <person name="White J."/>
            <person name="Yandava C."/>
            <person name="Burger G."/>
            <person name="Gray M.W."/>
            <person name="Holland P.W.H."/>
            <person name="King N."/>
            <person name="Lang F.B.F."/>
            <person name="Roger A.J."/>
            <person name="Ruiz-Trillo I."/>
            <person name="Lander E."/>
            <person name="Nusbaum C."/>
        </authorList>
    </citation>
    <scope>NUCLEOTIDE SEQUENCE [LARGE SCALE GENOMIC DNA]</scope>
    <source>
        <strain evidence="1 2">DAOM BR117</strain>
    </source>
</reference>
<dbReference type="RefSeq" id="XP_016607151.1">
    <property type="nucleotide sequence ID" value="XM_016757429.1"/>
</dbReference>